<sequence>MSDVATLLGKQVTVKLSGDQIFEGILTDLGQDVLVIFNGMKYYYIPWMHVHMLYLSQILKEKIDDPIEPSIGEELESISYRKILLNAKGIFSEIYVTGNITFHGYIISVLSDYLVFYSPVFKTMYISLSHLKWITPYNHRVIPYNLTNESLPVNPSHTSLHRSFENQLRKEEGKLVVFDGGSDPMKIGLVNKVENNIVTLFVASGEIIHLKLSHIKSVHLP</sequence>
<dbReference type="Proteomes" id="UP000626244">
    <property type="component" value="Unassembled WGS sequence"/>
</dbReference>
<dbReference type="OrthoDB" id="2716151at2"/>
<evidence type="ECO:0000313" key="2">
    <source>
        <dbReference type="Proteomes" id="UP000626244"/>
    </source>
</evidence>
<gene>
    <name evidence="1" type="ORF">GCM10007380_24540</name>
</gene>
<comment type="caution">
    <text evidence="1">The sequence shown here is derived from an EMBL/GenBank/DDBJ whole genome shotgun (WGS) entry which is preliminary data.</text>
</comment>
<name>A0A8J3AJ33_9BACI</name>
<keyword evidence="2" id="KW-1185">Reference proteome</keyword>
<accession>A0A8J3AJ33</accession>
<reference evidence="2" key="1">
    <citation type="journal article" date="2019" name="Int. J. Syst. Evol. Microbiol.">
        <title>The Global Catalogue of Microorganisms (GCM) 10K type strain sequencing project: providing services to taxonomists for standard genome sequencing and annotation.</title>
        <authorList>
            <consortium name="The Broad Institute Genomics Platform"/>
            <consortium name="The Broad Institute Genome Sequencing Center for Infectious Disease"/>
            <person name="Wu L."/>
            <person name="Ma J."/>
        </authorList>
    </citation>
    <scope>NUCLEOTIDE SEQUENCE [LARGE SCALE GENOMIC DNA]</scope>
    <source>
        <strain evidence="2">CGMCC 1.14993</strain>
    </source>
</reference>
<dbReference type="AlphaFoldDB" id="A0A8J3AJ33"/>
<dbReference type="RefSeq" id="WP_088000077.1">
    <property type="nucleotide sequence ID" value="NZ_BMHB01000001.1"/>
</dbReference>
<protein>
    <recommendedName>
        <fullName evidence="3">DUF2642 domain-containing protein</fullName>
    </recommendedName>
</protein>
<dbReference type="EMBL" id="BMHB01000001">
    <property type="protein sequence ID" value="GGI14755.1"/>
    <property type="molecule type" value="Genomic_DNA"/>
</dbReference>
<organism evidence="1 2">
    <name type="scientific">Gottfriedia solisilvae</name>
    <dbReference type="NCBI Taxonomy" id="1516104"/>
    <lineage>
        <taxon>Bacteria</taxon>
        <taxon>Bacillati</taxon>
        <taxon>Bacillota</taxon>
        <taxon>Bacilli</taxon>
        <taxon>Bacillales</taxon>
        <taxon>Bacillaceae</taxon>
        <taxon>Gottfriedia</taxon>
    </lineage>
</organism>
<proteinExistence type="predicted"/>
<evidence type="ECO:0000313" key="1">
    <source>
        <dbReference type="EMBL" id="GGI14755.1"/>
    </source>
</evidence>
<evidence type="ECO:0008006" key="3">
    <source>
        <dbReference type="Google" id="ProtNLM"/>
    </source>
</evidence>